<evidence type="ECO:0000259" key="1">
    <source>
        <dbReference type="Pfam" id="PF26366"/>
    </source>
</evidence>
<dbReference type="InterPro" id="IPR058407">
    <property type="entry name" value="DUF8094"/>
</dbReference>
<feature type="domain" description="DUF8094" evidence="1">
    <location>
        <begin position="59"/>
        <end position="348"/>
    </location>
</feature>
<dbReference type="EMBL" id="FMZK01000001">
    <property type="protein sequence ID" value="SDC18951.1"/>
    <property type="molecule type" value="Genomic_DNA"/>
</dbReference>
<dbReference type="AlphaFoldDB" id="A0A1G6JJU6"/>
<proteinExistence type="predicted"/>
<sequence length="349" mass="36772">MSRYLGLRRLRGARGAHGFRTFRGFGGSGRRVLVAAASVTALSLTAGGCVVVHGEREVLPATTRAEAATALQEFTAAYNKADAAYDASLDAEYTTGALADIDSARLTAGKANSPDGNARHTPLKLTDARFTIPEKAGWPRWFLADAAGNKGGGSRWLLVFTRDGLDETWEAAYLTLVAPDALPKFAVDEDGWAEAVPADATGLAVPPGELSAAYATYLKEGGDGAAAFAEGPHTSAWRALRTKKSTRPGLATQYIDEPMTNGDYAPLALRTEDGGALVFFTTRHFEKQTAAAGTSVPAPNKDVLALTTGEIRQTLTMEFVSNEVALNPRDGGEVEILGRIQGLTAAKGE</sequence>
<reference evidence="3" key="1">
    <citation type="submission" date="2016-10" db="EMBL/GenBank/DDBJ databases">
        <authorList>
            <person name="Varghese N."/>
            <person name="Submissions S."/>
        </authorList>
    </citation>
    <scope>NUCLEOTIDE SEQUENCE [LARGE SCALE GENOMIC DNA]</scope>
    <source>
        <strain evidence="3">CGMCC 4.3504</strain>
    </source>
</reference>
<name>A0A1G6JJU6_9ACTN</name>
<gene>
    <name evidence="2" type="ORF">SAMN05216505_101706</name>
</gene>
<dbReference type="STRING" id="67344.SAMN05216505_101706"/>
<keyword evidence="3" id="KW-1185">Reference proteome</keyword>
<organism evidence="2 3">
    <name type="scientific">Streptomyces prasinopilosus</name>
    <dbReference type="NCBI Taxonomy" id="67344"/>
    <lineage>
        <taxon>Bacteria</taxon>
        <taxon>Bacillati</taxon>
        <taxon>Actinomycetota</taxon>
        <taxon>Actinomycetes</taxon>
        <taxon>Kitasatosporales</taxon>
        <taxon>Streptomycetaceae</taxon>
        <taxon>Streptomyces</taxon>
    </lineage>
</organism>
<accession>A0A1G6JJU6</accession>
<dbReference type="Proteomes" id="UP000182100">
    <property type="component" value="Unassembled WGS sequence"/>
</dbReference>
<evidence type="ECO:0000313" key="3">
    <source>
        <dbReference type="Proteomes" id="UP000182100"/>
    </source>
</evidence>
<dbReference type="RefSeq" id="WP_244904675.1">
    <property type="nucleotide sequence ID" value="NZ_FMZK01000001.1"/>
</dbReference>
<evidence type="ECO:0000313" key="2">
    <source>
        <dbReference type="EMBL" id="SDC18951.1"/>
    </source>
</evidence>
<protein>
    <recommendedName>
        <fullName evidence="1">DUF8094 domain-containing protein</fullName>
    </recommendedName>
</protein>
<dbReference type="Pfam" id="PF26366">
    <property type="entry name" value="DUF8094"/>
    <property type="match status" value="1"/>
</dbReference>